<evidence type="ECO:0000256" key="1">
    <source>
        <dbReference type="SAM" id="MobiDB-lite"/>
    </source>
</evidence>
<organism evidence="2 3">
    <name type="scientific">Leptidea sinapis</name>
    <dbReference type="NCBI Taxonomy" id="189913"/>
    <lineage>
        <taxon>Eukaryota</taxon>
        <taxon>Metazoa</taxon>
        <taxon>Ecdysozoa</taxon>
        <taxon>Arthropoda</taxon>
        <taxon>Hexapoda</taxon>
        <taxon>Insecta</taxon>
        <taxon>Pterygota</taxon>
        <taxon>Neoptera</taxon>
        <taxon>Endopterygota</taxon>
        <taxon>Lepidoptera</taxon>
        <taxon>Glossata</taxon>
        <taxon>Ditrysia</taxon>
        <taxon>Papilionoidea</taxon>
        <taxon>Pieridae</taxon>
        <taxon>Dismorphiinae</taxon>
        <taxon>Leptidea</taxon>
    </lineage>
</organism>
<feature type="compositionally biased region" description="Pro residues" evidence="1">
    <location>
        <begin position="43"/>
        <end position="52"/>
    </location>
</feature>
<protein>
    <submittedName>
        <fullName evidence="2">Uncharacterized protein</fullName>
    </submittedName>
</protein>
<keyword evidence="3" id="KW-1185">Reference proteome</keyword>
<evidence type="ECO:0000313" key="3">
    <source>
        <dbReference type="Proteomes" id="UP000324832"/>
    </source>
</evidence>
<feature type="region of interest" description="Disordered" evidence="1">
    <location>
        <begin position="28"/>
        <end position="58"/>
    </location>
</feature>
<evidence type="ECO:0000313" key="2">
    <source>
        <dbReference type="EMBL" id="VVC90988.1"/>
    </source>
</evidence>
<dbReference type="Proteomes" id="UP000324832">
    <property type="component" value="Unassembled WGS sequence"/>
</dbReference>
<accession>A0A5E4Q0G4</accession>
<feature type="region of interest" description="Disordered" evidence="1">
    <location>
        <begin position="1"/>
        <end position="20"/>
    </location>
</feature>
<sequence length="237" mass="26312">MLNQMEIESEVNRNLGRSAEKNRVTAAGQLSPGFPVKHNTQPPFLPTVPPDHYPQEDIQDYDQNNIHRPDNPLDPAAGLPPGLPLPGYEDNKKLTVISLQADSSTTIKMLFGLPSVLVGLRGSVDLRYTDSDDEDVSHWLSQVFAPADEILTTPRLEFRLSGLKPSTTYKIRGKLFLHNLPIEHPGEKRREIDSKLTVVDVNDTTAHLSIVLRSVAELIDLRPGTRYEAALIPTIGQ</sequence>
<reference evidence="2 3" key="1">
    <citation type="submission" date="2017-07" db="EMBL/GenBank/DDBJ databases">
        <authorList>
            <person name="Talla V."/>
            <person name="Backstrom N."/>
        </authorList>
    </citation>
    <scope>NUCLEOTIDE SEQUENCE [LARGE SCALE GENOMIC DNA]</scope>
</reference>
<proteinExistence type="predicted"/>
<gene>
    <name evidence="2" type="ORF">LSINAPIS_LOCUS3777</name>
</gene>
<name>A0A5E4Q0G4_9NEOP</name>
<dbReference type="EMBL" id="FZQP02000926">
    <property type="protein sequence ID" value="VVC90988.1"/>
    <property type="molecule type" value="Genomic_DNA"/>
</dbReference>
<dbReference type="AlphaFoldDB" id="A0A5E4Q0G4"/>